<evidence type="ECO:0008006" key="6">
    <source>
        <dbReference type="Google" id="ProtNLM"/>
    </source>
</evidence>
<reference evidence="4" key="1">
    <citation type="submission" date="2018-12" db="EMBL/GenBank/DDBJ databases">
        <authorList>
            <person name="Will S."/>
            <person name="Neumann-Schaal M."/>
            <person name="Henke P."/>
        </authorList>
    </citation>
    <scope>NUCLEOTIDE SEQUENCE</scope>
    <source>
        <strain evidence="4">PCC 7102</strain>
    </source>
</reference>
<dbReference type="RefSeq" id="WP_127082792.1">
    <property type="nucleotide sequence ID" value="NZ_RSCL01000010.1"/>
</dbReference>
<dbReference type="InterPro" id="IPR019775">
    <property type="entry name" value="WD40_repeat_CS"/>
</dbReference>
<dbReference type="AlphaFoldDB" id="A0A3S1CL25"/>
<dbReference type="SUPFAM" id="SSF52540">
    <property type="entry name" value="P-loop containing nucleoside triphosphate hydrolases"/>
    <property type="match status" value="1"/>
</dbReference>
<gene>
    <name evidence="4" type="ORF">DSM106972_043990</name>
</gene>
<protein>
    <recommendedName>
        <fullName evidence="6">Anaphase-promoting complex subunit 4 WD40 domain-containing protein</fullName>
    </recommendedName>
</protein>
<accession>A0A3S1CL25</accession>
<dbReference type="InterPro" id="IPR036322">
    <property type="entry name" value="WD40_repeat_dom_sf"/>
</dbReference>
<dbReference type="SUPFAM" id="SSF50978">
    <property type="entry name" value="WD40 repeat-like"/>
    <property type="match status" value="2"/>
</dbReference>
<feature type="repeat" description="WD" evidence="3">
    <location>
        <begin position="719"/>
        <end position="753"/>
    </location>
</feature>
<dbReference type="PROSITE" id="PS50082">
    <property type="entry name" value="WD_REPEATS_2"/>
    <property type="match status" value="13"/>
</dbReference>
<feature type="repeat" description="WD" evidence="3">
    <location>
        <begin position="546"/>
        <end position="580"/>
    </location>
</feature>
<keyword evidence="2" id="KW-0677">Repeat</keyword>
<dbReference type="OrthoDB" id="580957at2"/>
<dbReference type="Pfam" id="PF00400">
    <property type="entry name" value="WD40"/>
    <property type="match status" value="13"/>
</dbReference>
<dbReference type="InterPro" id="IPR020472">
    <property type="entry name" value="WD40_PAC1"/>
</dbReference>
<feature type="repeat" description="WD" evidence="3">
    <location>
        <begin position="587"/>
        <end position="621"/>
    </location>
</feature>
<dbReference type="Gene3D" id="3.40.50.300">
    <property type="entry name" value="P-loop containing nucleotide triphosphate hydrolases"/>
    <property type="match status" value="1"/>
</dbReference>
<evidence type="ECO:0000313" key="4">
    <source>
        <dbReference type="EMBL" id="RUT04830.1"/>
    </source>
</evidence>
<feature type="repeat" description="WD" evidence="3">
    <location>
        <begin position="1096"/>
        <end position="1130"/>
    </location>
</feature>
<keyword evidence="5" id="KW-1185">Reference proteome</keyword>
<dbReference type="InterPro" id="IPR015943">
    <property type="entry name" value="WD40/YVTN_repeat-like_dom_sf"/>
</dbReference>
<reference evidence="4" key="2">
    <citation type="journal article" date="2019" name="Genome Biol. Evol.">
        <title>Day and night: Metabolic profiles and evolutionary relationships of six axenic non-marine cyanobacteria.</title>
        <authorList>
            <person name="Will S.E."/>
            <person name="Henke P."/>
            <person name="Boedeker C."/>
            <person name="Huang S."/>
            <person name="Brinkmann H."/>
            <person name="Rohde M."/>
            <person name="Jarek M."/>
            <person name="Friedl T."/>
            <person name="Seufert S."/>
            <person name="Schumacher M."/>
            <person name="Overmann J."/>
            <person name="Neumann-Schaal M."/>
            <person name="Petersen J."/>
        </authorList>
    </citation>
    <scope>NUCLEOTIDE SEQUENCE [LARGE SCALE GENOMIC DNA]</scope>
    <source>
        <strain evidence="4">PCC 7102</strain>
    </source>
</reference>
<organism evidence="4 5">
    <name type="scientific">Dulcicalothrix desertica PCC 7102</name>
    <dbReference type="NCBI Taxonomy" id="232991"/>
    <lineage>
        <taxon>Bacteria</taxon>
        <taxon>Bacillati</taxon>
        <taxon>Cyanobacteriota</taxon>
        <taxon>Cyanophyceae</taxon>
        <taxon>Nostocales</taxon>
        <taxon>Calotrichaceae</taxon>
        <taxon>Dulcicalothrix</taxon>
    </lineage>
</organism>
<dbReference type="Pfam" id="PF07676">
    <property type="entry name" value="PD40"/>
    <property type="match status" value="1"/>
</dbReference>
<feature type="repeat" description="WD" evidence="3">
    <location>
        <begin position="883"/>
        <end position="924"/>
    </location>
</feature>
<dbReference type="Gene3D" id="2.130.10.10">
    <property type="entry name" value="YVTN repeat-like/Quinoprotein amine dehydrogenase"/>
    <property type="match status" value="4"/>
</dbReference>
<evidence type="ECO:0000256" key="1">
    <source>
        <dbReference type="ARBA" id="ARBA00022574"/>
    </source>
</evidence>
<dbReference type="InterPro" id="IPR011659">
    <property type="entry name" value="WD40"/>
</dbReference>
<feature type="repeat" description="WD" evidence="3">
    <location>
        <begin position="760"/>
        <end position="791"/>
    </location>
</feature>
<evidence type="ECO:0000313" key="5">
    <source>
        <dbReference type="Proteomes" id="UP000271624"/>
    </source>
</evidence>
<feature type="repeat" description="WD" evidence="3">
    <location>
        <begin position="928"/>
        <end position="962"/>
    </location>
</feature>
<feature type="repeat" description="WD" evidence="3">
    <location>
        <begin position="1055"/>
        <end position="1087"/>
    </location>
</feature>
<feature type="repeat" description="WD" evidence="3">
    <location>
        <begin position="628"/>
        <end position="662"/>
    </location>
</feature>
<feature type="repeat" description="WD" evidence="3">
    <location>
        <begin position="801"/>
        <end position="835"/>
    </location>
</feature>
<name>A0A3S1CL25_9CYAN</name>
<dbReference type="InterPro" id="IPR001680">
    <property type="entry name" value="WD40_rpt"/>
</dbReference>
<feature type="repeat" description="WD" evidence="3">
    <location>
        <begin position="969"/>
        <end position="1001"/>
    </location>
</feature>
<dbReference type="PANTHER" id="PTHR19879:SF9">
    <property type="entry name" value="TRANSCRIPTION INITIATION FACTOR TFIID SUBUNIT 5"/>
    <property type="match status" value="1"/>
</dbReference>
<dbReference type="PROSITE" id="PS50294">
    <property type="entry name" value="WD_REPEATS_REGION"/>
    <property type="match status" value="13"/>
</dbReference>
<dbReference type="InterPro" id="IPR027417">
    <property type="entry name" value="P-loop_NTPase"/>
</dbReference>
<dbReference type="Proteomes" id="UP000271624">
    <property type="component" value="Unassembled WGS sequence"/>
</dbReference>
<dbReference type="PANTHER" id="PTHR19879">
    <property type="entry name" value="TRANSCRIPTION INITIATION FACTOR TFIID"/>
    <property type="match status" value="1"/>
</dbReference>
<keyword evidence="1 3" id="KW-0853">WD repeat</keyword>
<dbReference type="SMART" id="SM00320">
    <property type="entry name" value="WD40"/>
    <property type="match status" value="14"/>
</dbReference>
<feature type="repeat" description="WD" evidence="3">
    <location>
        <begin position="675"/>
        <end position="707"/>
    </location>
</feature>
<comment type="caution">
    <text evidence="4">The sequence shown here is derived from an EMBL/GenBank/DDBJ whole genome shotgun (WGS) entry which is preliminary data.</text>
</comment>
<evidence type="ECO:0000256" key="2">
    <source>
        <dbReference type="ARBA" id="ARBA00022737"/>
    </source>
</evidence>
<dbReference type="PROSITE" id="PS00678">
    <property type="entry name" value="WD_REPEATS_1"/>
    <property type="match status" value="4"/>
</dbReference>
<dbReference type="EMBL" id="RSCL01000010">
    <property type="protein sequence ID" value="RUT04830.1"/>
    <property type="molecule type" value="Genomic_DNA"/>
</dbReference>
<proteinExistence type="predicted"/>
<dbReference type="PRINTS" id="PR00320">
    <property type="entry name" value="GPROTEINBRPT"/>
</dbReference>
<dbReference type="CDD" id="cd00200">
    <property type="entry name" value="WD40"/>
    <property type="match status" value="2"/>
</dbReference>
<evidence type="ECO:0000256" key="3">
    <source>
        <dbReference type="PROSITE-ProRule" id="PRU00221"/>
    </source>
</evidence>
<feature type="repeat" description="WD" evidence="3">
    <location>
        <begin position="1014"/>
        <end position="1048"/>
    </location>
</feature>
<dbReference type="Pfam" id="PF14516">
    <property type="entry name" value="AAA_35"/>
    <property type="match status" value="1"/>
</dbReference>
<sequence length="1167" mass="130263">MNESHYHLGGSLGRDAPSYVVRQADQEIYETLKAGKFCYVLNCRQMGKSSVLVRTSYRLQLEGFKCAFLDMTRVGSHDTNLQQWYYGIIAELWRALGLFGQVSLKNWLNEQENVSPVQKLSNFIEDIVLKKISTEKITIFIDEIDSVLSLNFQVSDFFALIRFCYNQRSVNSEYNRLTFAIFGVATPSDLITDKKRTPFNIGTAIEIHGFSYHETAPLVKGLIGIAEPEEGMKEILAWTSGQPFLTQKLCHIIGQEKGASIKDIKDIIYKCIIENWESQDEPEHLRTIRDRIKHNQQAGRILGIYQQILQEAAVKVDDSREQIELILSGLVVKDKGFLKTRCQIYQEVFNLEWVRQQLSNLRPYSQTFDAWISTNKEDTSRLLRGQALIDAQIWAQGKSLSDLDYQFLAASMEFDRQQASMILQAQRTKEIEARLAEEQKRQESERRVTKLQKLLLLAVSGAFAVSTTLGITTWLQYRQSVQNEIKALAISADAIFASNQELNALVAAIKAKRKIQQHNYIDSEIKNKVESVLEQTVYGVSEYNKLIGHKSGVATVAISPDNQIIATGGADKTIRLWKLDGTNFKTIKAHGSTVWKVRFSPDGKIIASASFDGTIKLWNLDGTFIKTFRAHQGAIWDIAFSSDSKILASVGSDRFIKLWNLDKSCQEIKCNIGTFKGHNAVISSITFNSDASIIATTSFDRTIKVWKKNKTGYSVFKTIKGHSSSIAHVAFSPDGKMIASASEDKTVKLWRLDGTNIGTLKGHEAGVLTVSFSHDGQMIVSAGSDKTIKVWRPNGILIKTFAKHNGKILDVAINTNNDVVASASIDGSVKLWKVNPGLSTVFYSQNNTVLFPAFSPDGNIIAFADAERSISLYKKDNILLQSTKSQGASLATIAYSSDGNNIAVGTEDGSIELWQPRIDKSLSRLRAFKAHDALILTIAFSPDGQTIASGSDDNSVKLWKLDGSVVATLKGHRSRVTTVKFSPDGNLIASTSSDGRIALWKRDQMGKFRIYKSFEAHNAPVWGLSFSPKENIIASSSLDGTIKFWNIDGTIAKTIKDNKSSFSRIEFSPDGKIIAAATWQNTIKLWNRDGTLLKTLTGHESTVWTVAFSPDAHYLISSSDDQKAILWNVKHILNLDFLQRACSWAGDYLRTNAEVQEDRRLCDDVSK</sequence>